<keyword evidence="3" id="KW-1185">Reference proteome</keyword>
<protein>
    <submittedName>
        <fullName evidence="2">Uncharacterized protein</fullName>
    </submittedName>
</protein>
<reference evidence="2 3" key="1">
    <citation type="submission" date="2019-04" db="EMBL/GenBank/DDBJ databases">
        <title>Friends and foes A comparative genomics study of 23 Aspergillus species from section Flavi.</title>
        <authorList>
            <consortium name="DOE Joint Genome Institute"/>
            <person name="Kjaerbolling I."/>
            <person name="Vesth T."/>
            <person name="Frisvad J.C."/>
            <person name="Nybo J.L."/>
            <person name="Theobald S."/>
            <person name="Kildgaard S."/>
            <person name="Isbrandt T."/>
            <person name="Kuo A."/>
            <person name="Sato A."/>
            <person name="Lyhne E.K."/>
            <person name="Kogle M.E."/>
            <person name="Wiebenga A."/>
            <person name="Kun R.S."/>
            <person name="Lubbers R.J."/>
            <person name="Makela M.R."/>
            <person name="Barry K."/>
            <person name="Chovatia M."/>
            <person name="Clum A."/>
            <person name="Daum C."/>
            <person name="Haridas S."/>
            <person name="He G."/>
            <person name="LaButti K."/>
            <person name="Lipzen A."/>
            <person name="Mondo S."/>
            <person name="Riley R."/>
            <person name="Salamov A."/>
            <person name="Simmons B.A."/>
            <person name="Magnuson J.K."/>
            <person name="Henrissat B."/>
            <person name="Mortensen U.H."/>
            <person name="Larsen T.O."/>
            <person name="Devries R.P."/>
            <person name="Grigoriev I.V."/>
            <person name="Machida M."/>
            <person name="Baker S.E."/>
            <person name="Andersen M.R."/>
        </authorList>
    </citation>
    <scope>NUCLEOTIDE SEQUENCE [LARGE SCALE GENOMIC DNA]</scope>
    <source>
        <strain evidence="2 3">IBT 18842</strain>
    </source>
</reference>
<dbReference type="OrthoDB" id="2251794at2759"/>
<evidence type="ECO:0000313" key="3">
    <source>
        <dbReference type="Proteomes" id="UP000325780"/>
    </source>
</evidence>
<accession>A0A5N6TWQ7</accession>
<name>A0A5N6TWQ7_ASPAV</name>
<feature type="signal peptide" evidence="1">
    <location>
        <begin position="1"/>
        <end position="25"/>
    </location>
</feature>
<organism evidence="2 3">
    <name type="scientific">Aspergillus avenaceus</name>
    <dbReference type="NCBI Taxonomy" id="36643"/>
    <lineage>
        <taxon>Eukaryota</taxon>
        <taxon>Fungi</taxon>
        <taxon>Dikarya</taxon>
        <taxon>Ascomycota</taxon>
        <taxon>Pezizomycotina</taxon>
        <taxon>Eurotiomycetes</taxon>
        <taxon>Eurotiomycetidae</taxon>
        <taxon>Eurotiales</taxon>
        <taxon>Aspergillaceae</taxon>
        <taxon>Aspergillus</taxon>
        <taxon>Aspergillus subgen. Circumdati</taxon>
    </lineage>
</organism>
<dbReference type="EMBL" id="ML742092">
    <property type="protein sequence ID" value="KAE8150501.1"/>
    <property type="molecule type" value="Genomic_DNA"/>
</dbReference>
<proteinExistence type="predicted"/>
<evidence type="ECO:0000313" key="2">
    <source>
        <dbReference type="EMBL" id="KAE8150501.1"/>
    </source>
</evidence>
<dbReference type="Proteomes" id="UP000325780">
    <property type="component" value="Unassembled WGS sequence"/>
</dbReference>
<keyword evidence="1" id="KW-0732">Signal</keyword>
<dbReference type="AlphaFoldDB" id="A0A5N6TWQ7"/>
<gene>
    <name evidence="2" type="ORF">BDV25DRAFT_154199</name>
</gene>
<feature type="chain" id="PRO_5024856654" evidence="1">
    <location>
        <begin position="26"/>
        <end position="185"/>
    </location>
</feature>
<sequence length="185" mass="20514">MLSTNPRGLFGLLLLFVYCINLAIASSLQPRQTDNSTNLCTTPPENDCSFYQECIETRYHCGPSGYPLGEGYKYCTKSLEARSNLSPEGQQWTTDAMLCLQEKLVPYASGSANVTCDELRDYAVGTHAKCYIENGWCRLPVSDWALVVSFVLPAFLGDPQNVKSALETSQGCAALYAWIVITYFF</sequence>
<evidence type="ECO:0000256" key="1">
    <source>
        <dbReference type="SAM" id="SignalP"/>
    </source>
</evidence>